<feature type="region of interest" description="Disordered" evidence="2">
    <location>
        <begin position="1"/>
        <end position="20"/>
    </location>
</feature>
<evidence type="ECO:0000313" key="4">
    <source>
        <dbReference type="Proteomes" id="UP000004386"/>
    </source>
</evidence>
<proteinExistence type="predicted"/>
<gene>
    <name evidence="3" type="ORF">OINT_2000013</name>
</gene>
<protein>
    <submittedName>
        <fullName evidence="3">Uncharacterized protein</fullName>
    </submittedName>
</protein>
<accession>C4WL69</accession>
<reference evidence="3 4" key="1">
    <citation type="submission" date="2009-05" db="EMBL/GenBank/DDBJ databases">
        <authorList>
            <person name="Setubal J.C."/>
            <person name="Boyle S."/>
            <person name="Crasta O.R."/>
            <person name="Gillespie J.J."/>
            <person name="Kenyon R.W."/>
            <person name="Lu J."/>
            <person name="Mane S."/>
            <person name="Nagrani S."/>
            <person name="Shallom J.M."/>
            <person name="Shallom S."/>
            <person name="Shukla M."/>
            <person name="Snyder E.E."/>
            <person name="Sobral B.W."/>
            <person name="Wattam A.R."/>
            <person name="Will R."/>
            <person name="Williams K."/>
            <person name="Yoo H."/>
            <person name="Munk C."/>
            <person name="Tapia R."/>
            <person name="Green L."/>
            <person name="Rogers Y."/>
            <person name="Detter J.C."/>
            <person name="Bruce D."/>
            <person name="Brettin T.S."/>
            <person name="Tsolis R."/>
        </authorList>
    </citation>
    <scope>NUCLEOTIDE SEQUENCE [LARGE SCALE GENOMIC DNA]</scope>
    <source>
        <strain evidence="3 4">LMG 3301</strain>
    </source>
</reference>
<evidence type="ECO:0000256" key="2">
    <source>
        <dbReference type="SAM" id="MobiDB-lite"/>
    </source>
</evidence>
<dbReference type="AlphaFoldDB" id="C4WL69"/>
<dbReference type="Proteomes" id="UP000004386">
    <property type="component" value="Unassembled WGS sequence"/>
</dbReference>
<comment type="caution">
    <text evidence="3">The sequence shown here is derived from an EMBL/GenBank/DDBJ whole genome shotgun (WGS) entry which is preliminary data.</text>
</comment>
<dbReference type="HOGENOM" id="CLU_566026_0_0_5"/>
<sequence length="431" mass="47149">MTVNHLRSGKRARTGGGKSRRAVDAGKLVVAFLSPPAEVYVATGSKSTSGTGRNQKVTRHVELCTSYNALPVASKWTATQGSSMALSQGTQELFAAYWQKFGKDSRYNVVWPVTSKGVCVQTQTGHIPVGLFLRSKVSTGALLLLPDMDFDRDEFSEENKDGDWVWSQAGQQFSASLIGEIVALSKAIASDGEKTPQPEWASADEFALAPEVELRQQLLQAETELEKAQRVKDDLSNQMEDAGQLRALLFEKGKPLEAAVIIALTVLGFKAERYEDGKSEFDAVFESAEGRLLGEAEGKDNKAVNIEKLRQLSTNLHEDLQREEVSRPAKGILFGNGYRLTNPGERADQFTDKCITSATSMSYGLVSTDRLYAAAQYLSGTSDDEFARRCRLAMIEMSGIVRFPDVPVTADEAADGIQIAESTEIRRNNNS</sequence>
<evidence type="ECO:0000313" key="3">
    <source>
        <dbReference type="EMBL" id="EEQ92891.1"/>
    </source>
</evidence>
<name>C4WL69_9HYPH</name>
<dbReference type="EMBL" id="ACQA01000002">
    <property type="protein sequence ID" value="EEQ92891.1"/>
    <property type="molecule type" value="Genomic_DNA"/>
</dbReference>
<organism evidence="3 4">
    <name type="scientific">Brucella intermedia LMG 3301</name>
    <dbReference type="NCBI Taxonomy" id="641118"/>
    <lineage>
        <taxon>Bacteria</taxon>
        <taxon>Pseudomonadati</taxon>
        <taxon>Pseudomonadota</taxon>
        <taxon>Alphaproteobacteria</taxon>
        <taxon>Hyphomicrobiales</taxon>
        <taxon>Brucellaceae</taxon>
        <taxon>Brucella/Ochrobactrum group</taxon>
        <taxon>Brucella</taxon>
    </lineage>
</organism>
<keyword evidence="1" id="KW-0175">Coiled coil</keyword>
<feature type="coiled-coil region" evidence="1">
    <location>
        <begin position="211"/>
        <end position="245"/>
    </location>
</feature>
<evidence type="ECO:0000256" key="1">
    <source>
        <dbReference type="SAM" id="Coils"/>
    </source>
</evidence>